<accession>A0A8H6YPA6</accession>
<keyword evidence="2" id="KW-1185">Reference proteome</keyword>
<dbReference type="AlphaFoldDB" id="A0A8H6YPA6"/>
<dbReference type="EMBL" id="JACAZI010000003">
    <property type="protein sequence ID" value="KAF7364770.1"/>
    <property type="molecule type" value="Genomic_DNA"/>
</dbReference>
<proteinExistence type="predicted"/>
<dbReference type="Proteomes" id="UP000620124">
    <property type="component" value="Unassembled WGS sequence"/>
</dbReference>
<sequence>MKLARIAPRLRPSKFRPLPIYERPNLAVDPQAASPLYNGHIPPEIRNILFAFILAEYTPCDPALAYPTSVQRPGITGLRTINVAFLLTCRRIYLETYHLPPQLASHVFWHAPRTGPPGLGDRFPDIHGFALERDYFHGRRFTSWQLALVKEICLFTQMFWLDQSFPGLCESGVLPASIERLKITVRRGDWWWNERGHPFMINPHRGGYIEEYIEDVAREARGEAIPWAAGGWGGALQRLPALRELEMEFETTVDRRGELKTVVERGLRWRFPMGERGVLSNRGKGMEATEWQNGEESFCVFTVKWTLVEGNIN</sequence>
<comment type="caution">
    <text evidence="1">The sequence shown here is derived from an EMBL/GenBank/DDBJ whole genome shotgun (WGS) entry which is preliminary data.</text>
</comment>
<protein>
    <submittedName>
        <fullName evidence="1">Uncharacterized protein</fullName>
    </submittedName>
</protein>
<reference evidence="1" key="1">
    <citation type="submission" date="2020-05" db="EMBL/GenBank/DDBJ databases">
        <title>Mycena genomes resolve the evolution of fungal bioluminescence.</title>
        <authorList>
            <person name="Tsai I.J."/>
        </authorList>
    </citation>
    <scope>NUCLEOTIDE SEQUENCE</scope>
    <source>
        <strain evidence="1">CCC161011</strain>
    </source>
</reference>
<name>A0A8H6YPA6_9AGAR</name>
<gene>
    <name evidence="1" type="ORF">MVEN_00346900</name>
</gene>
<dbReference type="OrthoDB" id="288942at2759"/>
<evidence type="ECO:0000313" key="1">
    <source>
        <dbReference type="EMBL" id="KAF7364770.1"/>
    </source>
</evidence>
<evidence type="ECO:0000313" key="2">
    <source>
        <dbReference type="Proteomes" id="UP000620124"/>
    </source>
</evidence>
<organism evidence="1 2">
    <name type="scientific">Mycena venus</name>
    <dbReference type="NCBI Taxonomy" id="2733690"/>
    <lineage>
        <taxon>Eukaryota</taxon>
        <taxon>Fungi</taxon>
        <taxon>Dikarya</taxon>
        <taxon>Basidiomycota</taxon>
        <taxon>Agaricomycotina</taxon>
        <taxon>Agaricomycetes</taxon>
        <taxon>Agaricomycetidae</taxon>
        <taxon>Agaricales</taxon>
        <taxon>Marasmiineae</taxon>
        <taxon>Mycenaceae</taxon>
        <taxon>Mycena</taxon>
    </lineage>
</organism>